<dbReference type="HOGENOM" id="CLU_130257_1_4_0"/>
<reference evidence="3" key="1">
    <citation type="submission" date="2008-08" db="EMBL/GenBank/DDBJ databases">
        <title>The complete genome sequence of Thermodesulfovibrio yellowstonii strain ATCC 51303 / DSM 11347 / YP87.</title>
        <authorList>
            <person name="Dodson R.J."/>
            <person name="Durkin A.S."/>
            <person name="Wu M."/>
            <person name="Eisen J."/>
            <person name="Sutton G."/>
        </authorList>
    </citation>
    <scope>NUCLEOTIDE SEQUENCE [LARGE SCALE GENOMIC DNA]</scope>
    <source>
        <strain evidence="3">ATCC 51303 / DSM 11347 / YP87</strain>
    </source>
</reference>
<dbReference type="EMBL" id="CP001147">
    <property type="protein sequence ID" value="ACI20421.1"/>
    <property type="molecule type" value="Genomic_DNA"/>
</dbReference>
<dbReference type="Gene3D" id="3.30.460.10">
    <property type="entry name" value="Beta Polymerase, domain 2"/>
    <property type="match status" value="1"/>
</dbReference>
<proteinExistence type="predicted"/>
<dbReference type="eggNOG" id="COG1669">
    <property type="taxonomic scope" value="Bacteria"/>
</dbReference>
<sequence length="130" mass="15248">MEMEAKLKKAFINLENYHDKLQIEFAYLFGSYAEGNYAPTSDIDLAVYFVSNPSLDEELSLHVFLTKQLKTDKIDLLVLNRTKNLILLEEIIRKGKVIYDRISELRKMFECKVIHNSIDFKIQRKVFAGR</sequence>
<dbReference type="EnsemblBacteria" id="ACI20421">
    <property type="protein sequence ID" value="ACI20421"/>
    <property type="gene ID" value="THEYE_A1211"/>
</dbReference>
<evidence type="ECO:0000313" key="3">
    <source>
        <dbReference type="Proteomes" id="UP000000718"/>
    </source>
</evidence>
<dbReference type="KEGG" id="tye:THEYE_A1211"/>
<dbReference type="NCBIfam" id="NF047752">
    <property type="entry name" value="MntA_antitoxin"/>
    <property type="match status" value="1"/>
</dbReference>
<dbReference type="InParanoid" id="B5YLB5"/>
<dbReference type="InterPro" id="IPR043519">
    <property type="entry name" value="NT_sf"/>
</dbReference>
<dbReference type="CDD" id="cd05403">
    <property type="entry name" value="NT_KNTase_like"/>
    <property type="match status" value="1"/>
</dbReference>
<evidence type="ECO:0000313" key="2">
    <source>
        <dbReference type="EMBL" id="ACI20421.1"/>
    </source>
</evidence>
<feature type="domain" description="Polymerase beta nucleotidyltransferase" evidence="1">
    <location>
        <begin position="17"/>
        <end position="101"/>
    </location>
</feature>
<dbReference type="PATRIC" id="fig|289376.4.peg.1185"/>
<accession>B5YLB5</accession>
<reference evidence="2 3" key="2">
    <citation type="journal article" date="2015" name="Genome Announc.">
        <title>Genome Sequence of the Sulfate-Reducing Thermophilic Bacterium Thermodesulfovibrio yellowstonii Strain DSM 11347T (Phylum Nitrospirae).</title>
        <authorList>
            <person name="Bhatnagar S."/>
            <person name="Badger J.H."/>
            <person name="Madupu R."/>
            <person name="Khouri H.M."/>
            <person name="O'Connor E.M."/>
            <person name="Robb F.T."/>
            <person name="Ward N.L."/>
            <person name="Eisen J.A."/>
        </authorList>
    </citation>
    <scope>NUCLEOTIDE SEQUENCE [LARGE SCALE GENOMIC DNA]</scope>
    <source>
        <strain evidence="3">ATCC 51303 / DSM 11347 / YP87</strain>
    </source>
</reference>
<dbReference type="RefSeq" id="WP_012545157.1">
    <property type="nucleotide sequence ID" value="NC_011296.1"/>
</dbReference>
<protein>
    <submittedName>
        <fullName evidence="2">Nucleotidyltransferase</fullName>
    </submittedName>
</protein>
<dbReference type="AlphaFoldDB" id="B5YLB5"/>
<dbReference type="InterPro" id="IPR041633">
    <property type="entry name" value="Polbeta"/>
</dbReference>
<dbReference type="PANTHER" id="PTHR43852">
    <property type="entry name" value="NUCLEOTIDYLTRANSFERASE"/>
    <property type="match status" value="1"/>
</dbReference>
<gene>
    <name evidence="2" type="ordered locus">THEYE_A1211</name>
</gene>
<dbReference type="InterPro" id="IPR052930">
    <property type="entry name" value="TA_antitoxin_MntA"/>
</dbReference>
<dbReference type="STRING" id="289376.THEYE_A1211"/>
<dbReference type="PANTHER" id="PTHR43852:SF3">
    <property type="entry name" value="NUCLEOTIDYLTRANSFERASE"/>
    <property type="match status" value="1"/>
</dbReference>
<name>B5YLB5_THEYD</name>
<dbReference type="SUPFAM" id="SSF81301">
    <property type="entry name" value="Nucleotidyltransferase"/>
    <property type="match status" value="1"/>
</dbReference>
<organism evidence="2 3">
    <name type="scientific">Thermodesulfovibrio yellowstonii (strain ATCC 51303 / DSM 11347 / YP87)</name>
    <dbReference type="NCBI Taxonomy" id="289376"/>
    <lineage>
        <taxon>Bacteria</taxon>
        <taxon>Pseudomonadati</taxon>
        <taxon>Nitrospirota</taxon>
        <taxon>Thermodesulfovibrionia</taxon>
        <taxon>Thermodesulfovibrionales</taxon>
        <taxon>Thermodesulfovibrionaceae</taxon>
        <taxon>Thermodesulfovibrio</taxon>
    </lineage>
</organism>
<keyword evidence="3" id="KW-1185">Reference proteome</keyword>
<dbReference type="Proteomes" id="UP000000718">
    <property type="component" value="Chromosome"/>
</dbReference>
<dbReference type="OrthoDB" id="90159at2"/>
<dbReference type="Pfam" id="PF18765">
    <property type="entry name" value="Polbeta"/>
    <property type="match status" value="1"/>
</dbReference>
<evidence type="ECO:0000259" key="1">
    <source>
        <dbReference type="Pfam" id="PF18765"/>
    </source>
</evidence>